<dbReference type="CDD" id="cd00082">
    <property type="entry name" value="HisKA"/>
    <property type="match status" value="1"/>
</dbReference>
<dbReference type="GO" id="GO:0005886">
    <property type="term" value="C:plasma membrane"/>
    <property type="evidence" value="ECO:0007669"/>
    <property type="project" value="TreeGrafter"/>
</dbReference>
<dbReference type="EC" id="2.7.13.3" evidence="3"/>
<dbReference type="InterPro" id="IPR036890">
    <property type="entry name" value="HATPase_C_sf"/>
</dbReference>
<keyword evidence="6 10" id="KW-0812">Transmembrane</keyword>
<dbReference type="InterPro" id="IPR036097">
    <property type="entry name" value="HisK_dim/P_sf"/>
</dbReference>
<dbReference type="InterPro" id="IPR003661">
    <property type="entry name" value="HisK_dim/P_dom"/>
</dbReference>
<dbReference type="PANTHER" id="PTHR45436">
    <property type="entry name" value="SENSOR HISTIDINE KINASE YKOH"/>
    <property type="match status" value="1"/>
</dbReference>
<dbReference type="CDD" id="cd00075">
    <property type="entry name" value="HATPase"/>
    <property type="match status" value="1"/>
</dbReference>
<dbReference type="Proteomes" id="UP000264702">
    <property type="component" value="Unassembled WGS sequence"/>
</dbReference>
<evidence type="ECO:0000256" key="9">
    <source>
        <dbReference type="ARBA" id="ARBA00023136"/>
    </source>
</evidence>
<reference evidence="12 13" key="1">
    <citation type="submission" date="2018-08" db="EMBL/GenBank/DDBJ databases">
        <title>Acidipila sp. 4G-K13, an acidobacterium isolated from forest soil.</title>
        <authorList>
            <person name="Gao Z.-H."/>
            <person name="Qiu L.-H."/>
        </authorList>
    </citation>
    <scope>NUCLEOTIDE SEQUENCE [LARGE SCALE GENOMIC DNA]</scope>
    <source>
        <strain evidence="12 13">4G-K13</strain>
    </source>
</reference>
<dbReference type="SMART" id="SM00387">
    <property type="entry name" value="HATPase_c"/>
    <property type="match status" value="1"/>
</dbReference>
<dbReference type="Pfam" id="PF02518">
    <property type="entry name" value="HATPase_c"/>
    <property type="match status" value="1"/>
</dbReference>
<comment type="caution">
    <text evidence="12">The sequence shown here is derived from an EMBL/GenBank/DDBJ whole genome shotgun (WGS) entry which is preliminary data.</text>
</comment>
<dbReference type="RefSeq" id="WP_117301327.1">
    <property type="nucleotide sequence ID" value="NZ_QVQT02000005.1"/>
</dbReference>
<dbReference type="InterPro" id="IPR004358">
    <property type="entry name" value="Sig_transdc_His_kin-like_C"/>
</dbReference>
<evidence type="ECO:0000256" key="1">
    <source>
        <dbReference type="ARBA" id="ARBA00000085"/>
    </source>
</evidence>
<feature type="transmembrane region" description="Helical" evidence="10">
    <location>
        <begin position="12"/>
        <end position="32"/>
    </location>
</feature>
<evidence type="ECO:0000259" key="11">
    <source>
        <dbReference type="PROSITE" id="PS50109"/>
    </source>
</evidence>
<proteinExistence type="predicted"/>
<dbReference type="SUPFAM" id="SSF55874">
    <property type="entry name" value="ATPase domain of HSP90 chaperone/DNA topoisomerase II/histidine kinase"/>
    <property type="match status" value="1"/>
</dbReference>
<sequence>MKRYSIVRRLIVTVLLTELLAALCVTGIALIYERHSHFRAFDVMLHGRADSLLGAVQDAEDTGDNVMLDGTEISLPREDVYEVRDASGRVLGRSANWSGASQTELQASDGSYFKMQVKDRHYRGLVLHGLRIVDPGDKGGGIPRHVVIVYGAPTKHVWRAVRDAVEFYALASVLLMAITGVLMAWLLSRALAPVRELAAEAAGISVHAWQFNPPEEVRRIRELAPLEQALRSVLERLERAFEQQRRFVSDAAHELKTAVAVTKSSLQLLHMKKRTAEEYEAGLERCHADCARMEEIVLKMLTLARVESAAAGTTAIETASDAAACTRRTAEQFASMAELRNVKVQVTASGPLSVRLSEDDFGLIVSNLLLNALQHSPQQAAVQITVEAAEGGVQLRVVDQGDGINTEALPHVFERFYRDDPSRNRNTGGTGLGLAICRAIVVKAGGTIRIESERGGGAAATVWLPGVGDGRG</sequence>
<evidence type="ECO:0000256" key="6">
    <source>
        <dbReference type="ARBA" id="ARBA00022692"/>
    </source>
</evidence>
<dbReference type="Gene3D" id="6.10.340.10">
    <property type="match status" value="1"/>
</dbReference>
<keyword evidence="7 12" id="KW-0418">Kinase</keyword>
<dbReference type="GO" id="GO:0000155">
    <property type="term" value="F:phosphorelay sensor kinase activity"/>
    <property type="evidence" value="ECO:0007669"/>
    <property type="project" value="InterPro"/>
</dbReference>
<dbReference type="Pfam" id="PF00512">
    <property type="entry name" value="HisKA"/>
    <property type="match status" value="1"/>
</dbReference>
<comment type="catalytic activity">
    <reaction evidence="1">
        <text>ATP + protein L-histidine = ADP + protein N-phospho-L-histidine.</text>
        <dbReference type="EC" id="2.7.13.3"/>
    </reaction>
</comment>
<dbReference type="AlphaFoldDB" id="A0A372ILB6"/>
<evidence type="ECO:0000256" key="7">
    <source>
        <dbReference type="ARBA" id="ARBA00022777"/>
    </source>
</evidence>
<evidence type="ECO:0000256" key="4">
    <source>
        <dbReference type="ARBA" id="ARBA00022553"/>
    </source>
</evidence>
<dbReference type="InterPro" id="IPR003594">
    <property type="entry name" value="HATPase_dom"/>
</dbReference>
<dbReference type="Gene3D" id="1.10.287.130">
    <property type="match status" value="1"/>
</dbReference>
<dbReference type="PRINTS" id="PR00344">
    <property type="entry name" value="BCTRLSENSOR"/>
</dbReference>
<evidence type="ECO:0000313" key="12">
    <source>
        <dbReference type="EMBL" id="RFU15694.1"/>
    </source>
</evidence>
<dbReference type="FunFam" id="3.30.565.10:FF:000006">
    <property type="entry name" value="Sensor histidine kinase WalK"/>
    <property type="match status" value="1"/>
</dbReference>
<evidence type="ECO:0000256" key="8">
    <source>
        <dbReference type="ARBA" id="ARBA00022989"/>
    </source>
</evidence>
<dbReference type="Gene3D" id="3.30.565.10">
    <property type="entry name" value="Histidine kinase-like ATPase, C-terminal domain"/>
    <property type="match status" value="1"/>
</dbReference>
<dbReference type="InterPro" id="IPR005467">
    <property type="entry name" value="His_kinase_dom"/>
</dbReference>
<keyword evidence="8 10" id="KW-1133">Transmembrane helix</keyword>
<keyword evidence="5" id="KW-0808">Transferase</keyword>
<accession>A0A372ILB6</accession>
<dbReference type="EMBL" id="QVQT01000005">
    <property type="protein sequence ID" value="RFU15694.1"/>
    <property type="molecule type" value="Genomic_DNA"/>
</dbReference>
<evidence type="ECO:0000313" key="13">
    <source>
        <dbReference type="Proteomes" id="UP000264702"/>
    </source>
</evidence>
<dbReference type="SMART" id="SM00388">
    <property type="entry name" value="HisKA"/>
    <property type="match status" value="1"/>
</dbReference>
<evidence type="ECO:0000256" key="2">
    <source>
        <dbReference type="ARBA" id="ARBA00004370"/>
    </source>
</evidence>
<dbReference type="InterPro" id="IPR050428">
    <property type="entry name" value="TCS_sensor_his_kinase"/>
</dbReference>
<dbReference type="PANTHER" id="PTHR45436:SF5">
    <property type="entry name" value="SENSOR HISTIDINE KINASE TRCS"/>
    <property type="match status" value="1"/>
</dbReference>
<evidence type="ECO:0000256" key="10">
    <source>
        <dbReference type="SAM" id="Phobius"/>
    </source>
</evidence>
<keyword evidence="13" id="KW-1185">Reference proteome</keyword>
<feature type="domain" description="Histidine kinase" evidence="11">
    <location>
        <begin position="250"/>
        <end position="468"/>
    </location>
</feature>
<organism evidence="12 13">
    <name type="scientific">Paracidobacterium acidisoli</name>
    <dbReference type="NCBI Taxonomy" id="2303751"/>
    <lineage>
        <taxon>Bacteria</taxon>
        <taxon>Pseudomonadati</taxon>
        <taxon>Acidobacteriota</taxon>
        <taxon>Terriglobia</taxon>
        <taxon>Terriglobales</taxon>
        <taxon>Acidobacteriaceae</taxon>
        <taxon>Paracidobacterium</taxon>
    </lineage>
</organism>
<dbReference type="SUPFAM" id="SSF47384">
    <property type="entry name" value="Homodimeric domain of signal transducing histidine kinase"/>
    <property type="match status" value="1"/>
</dbReference>
<gene>
    <name evidence="12" type="ORF">D0Y96_14655</name>
</gene>
<protein>
    <recommendedName>
        <fullName evidence="3">histidine kinase</fullName>
        <ecNumber evidence="3">2.7.13.3</ecNumber>
    </recommendedName>
</protein>
<comment type="subcellular location">
    <subcellularLocation>
        <location evidence="2">Membrane</location>
    </subcellularLocation>
</comment>
<keyword evidence="9 10" id="KW-0472">Membrane</keyword>
<dbReference type="PROSITE" id="PS50109">
    <property type="entry name" value="HIS_KIN"/>
    <property type="match status" value="1"/>
</dbReference>
<feature type="transmembrane region" description="Helical" evidence="10">
    <location>
        <begin position="167"/>
        <end position="187"/>
    </location>
</feature>
<dbReference type="OrthoDB" id="9813151at2"/>
<keyword evidence="4" id="KW-0597">Phosphoprotein</keyword>
<evidence type="ECO:0000256" key="3">
    <source>
        <dbReference type="ARBA" id="ARBA00012438"/>
    </source>
</evidence>
<name>A0A372ILB6_9BACT</name>
<evidence type="ECO:0000256" key="5">
    <source>
        <dbReference type="ARBA" id="ARBA00022679"/>
    </source>
</evidence>